<accession>A0A151P1A8</accession>
<comment type="caution">
    <text evidence="15">The sequence shown here is derived from an EMBL/GenBank/DDBJ whole genome shotgun (WGS) entry which is preliminary data.</text>
</comment>
<dbReference type="GO" id="GO:0003700">
    <property type="term" value="F:DNA-binding transcription factor activity"/>
    <property type="evidence" value="ECO:0007669"/>
    <property type="project" value="UniProtKB-UniRule"/>
</dbReference>
<name>A0A151P1A8_ALLMI</name>
<evidence type="ECO:0000256" key="7">
    <source>
        <dbReference type="ARBA" id="ARBA00023054"/>
    </source>
</evidence>
<dbReference type="InterPro" id="IPR048365">
    <property type="entry name" value="TNP-like_RNaseH_N"/>
</dbReference>
<keyword evidence="9 13" id="KW-0804">Transcription</keyword>
<dbReference type="PANTHER" id="PTHR46600:SF1">
    <property type="entry name" value="THAP DOMAIN-CONTAINING PROTEIN 1"/>
    <property type="match status" value="1"/>
</dbReference>
<dbReference type="InterPro" id="IPR021896">
    <property type="entry name" value="THAP9-like_HTH"/>
</dbReference>
<comment type="subcellular location">
    <subcellularLocation>
        <location evidence="1 13">Nucleus</location>
        <location evidence="1 13">Nucleoplasm</location>
    </subcellularLocation>
</comment>
<dbReference type="GO" id="GO:0001935">
    <property type="term" value="P:endothelial cell proliferation"/>
    <property type="evidence" value="ECO:0007669"/>
    <property type="project" value="UniProtKB-UniRule"/>
</dbReference>
<dbReference type="AlphaFoldDB" id="A0A151P1A8"/>
<proteinExistence type="inferred from homology"/>
<dbReference type="Proteomes" id="UP000050525">
    <property type="component" value="Unassembled WGS sequence"/>
</dbReference>
<dbReference type="Pfam" id="PF12017">
    <property type="entry name" value="Tnp_P_element"/>
    <property type="match status" value="1"/>
</dbReference>
<evidence type="ECO:0000313" key="16">
    <source>
        <dbReference type="Proteomes" id="UP000050525"/>
    </source>
</evidence>
<evidence type="ECO:0000256" key="9">
    <source>
        <dbReference type="ARBA" id="ARBA00023163"/>
    </source>
</evidence>
<dbReference type="EMBL" id="AKHW03001358">
    <property type="protein sequence ID" value="KYO42720.1"/>
    <property type="molecule type" value="Genomic_DNA"/>
</dbReference>
<dbReference type="SMART" id="SM00692">
    <property type="entry name" value="DM3"/>
    <property type="match status" value="1"/>
</dbReference>
<dbReference type="Pfam" id="PF05485">
    <property type="entry name" value="THAP"/>
    <property type="match status" value="1"/>
</dbReference>
<dbReference type="InterPro" id="IPR006612">
    <property type="entry name" value="THAP_Znf"/>
</dbReference>
<keyword evidence="7 13" id="KW-0175">Coiled coil</keyword>
<dbReference type="GO" id="GO:0043565">
    <property type="term" value="F:sequence-specific DNA binding"/>
    <property type="evidence" value="ECO:0007669"/>
    <property type="project" value="UniProtKB-UniRule"/>
</dbReference>
<evidence type="ECO:0000256" key="2">
    <source>
        <dbReference type="ARBA" id="ARBA00006177"/>
    </source>
</evidence>
<keyword evidence="4 12" id="KW-0863">Zinc-finger</keyword>
<dbReference type="STRING" id="8496.A0A151P1A8"/>
<dbReference type="PANTHER" id="PTHR46600">
    <property type="entry name" value="THAP DOMAIN-CONTAINING"/>
    <property type="match status" value="1"/>
</dbReference>
<keyword evidence="16" id="KW-1185">Reference proteome</keyword>
<evidence type="ECO:0000256" key="13">
    <source>
        <dbReference type="RuleBase" id="RU369073"/>
    </source>
</evidence>
<organism evidence="15 16">
    <name type="scientific">Alligator mississippiensis</name>
    <name type="common">American alligator</name>
    <dbReference type="NCBI Taxonomy" id="8496"/>
    <lineage>
        <taxon>Eukaryota</taxon>
        <taxon>Metazoa</taxon>
        <taxon>Chordata</taxon>
        <taxon>Craniata</taxon>
        <taxon>Vertebrata</taxon>
        <taxon>Euteleostomi</taxon>
        <taxon>Archelosauria</taxon>
        <taxon>Archosauria</taxon>
        <taxon>Crocodylia</taxon>
        <taxon>Alligatoridae</taxon>
        <taxon>Alligatorinae</taxon>
        <taxon>Alligator</taxon>
    </lineage>
</organism>
<evidence type="ECO:0000256" key="8">
    <source>
        <dbReference type="ARBA" id="ARBA00023125"/>
    </source>
</evidence>
<sequence>MTRSCSALGCSARDNGRSRERGISFHQFPIDATQRNKWILAVNRADPKSKKVWIPGPGAILCSTHFAETDFESYGMRRKLRKGAVPSLFQYKESLSTRPGNRTSEKALKQPLLTHVLDKEAITKDHNYSLKRNVINVINQLAEKQLLSEEAANLLKAQFSDLPWGLPGWRQMAEYSAAMRQFACTLHIYSSKAYDYLRKIFPLPHPSSLTIWLSSDDANPGFSNSIFSHLQQKVEKGDQAYQYCSLLVDGLALRKQLDWDPRIQHLTGFMDLGAAYRQLLTRDSLMPGSQENNLGRPTCGMHTTSGTGVTQITVSIPKTASSGITSFTASEVVSYASSSPAKPDESWIG</sequence>
<evidence type="ECO:0000313" key="15">
    <source>
        <dbReference type="EMBL" id="KYO42720.1"/>
    </source>
</evidence>
<dbReference type="eggNOG" id="ENOG502QQSX">
    <property type="taxonomic scope" value="Eukaryota"/>
</dbReference>
<protein>
    <recommendedName>
        <fullName evidence="13">THAP domain-containing protein 1</fullName>
    </recommendedName>
</protein>
<dbReference type="SMART" id="SM00980">
    <property type="entry name" value="THAP"/>
    <property type="match status" value="1"/>
</dbReference>
<gene>
    <name evidence="15" type="primary">THAP9</name>
    <name evidence="15" type="ORF">Y1Q_0022383</name>
</gene>
<reference evidence="15 16" key="1">
    <citation type="journal article" date="2012" name="Genome Biol.">
        <title>Sequencing three crocodilian genomes to illuminate the evolution of archosaurs and amniotes.</title>
        <authorList>
            <person name="St John J.A."/>
            <person name="Braun E.L."/>
            <person name="Isberg S.R."/>
            <person name="Miles L.G."/>
            <person name="Chong A.Y."/>
            <person name="Gongora J."/>
            <person name="Dalzell P."/>
            <person name="Moran C."/>
            <person name="Bed'hom B."/>
            <person name="Abzhanov A."/>
            <person name="Burgess S.C."/>
            <person name="Cooksey A.M."/>
            <person name="Castoe T.A."/>
            <person name="Crawford N.G."/>
            <person name="Densmore L.D."/>
            <person name="Drew J.C."/>
            <person name="Edwards S.V."/>
            <person name="Faircloth B.C."/>
            <person name="Fujita M.K."/>
            <person name="Greenwold M.J."/>
            <person name="Hoffmann F.G."/>
            <person name="Howard J.M."/>
            <person name="Iguchi T."/>
            <person name="Janes D.E."/>
            <person name="Khan S.Y."/>
            <person name="Kohno S."/>
            <person name="de Koning A.J."/>
            <person name="Lance S.L."/>
            <person name="McCarthy F.M."/>
            <person name="McCormack J.E."/>
            <person name="Merchant M.E."/>
            <person name="Peterson D.G."/>
            <person name="Pollock D.D."/>
            <person name="Pourmand N."/>
            <person name="Raney B.J."/>
            <person name="Roessler K.A."/>
            <person name="Sanford J.R."/>
            <person name="Sawyer R.H."/>
            <person name="Schmidt C.J."/>
            <person name="Triplett E.W."/>
            <person name="Tuberville T.D."/>
            <person name="Venegas-Anaya M."/>
            <person name="Howard J.T."/>
            <person name="Jarvis E.D."/>
            <person name="Guillette L.J.Jr."/>
            <person name="Glenn T.C."/>
            <person name="Green R.E."/>
            <person name="Ray D.A."/>
        </authorList>
    </citation>
    <scope>NUCLEOTIDE SEQUENCE [LARGE SCALE GENOMIC DNA]</scope>
    <source>
        <strain evidence="15">KSC_2009_1</strain>
    </source>
</reference>
<dbReference type="Pfam" id="PF21787">
    <property type="entry name" value="TNP-like_RNaseH_N"/>
    <property type="match status" value="1"/>
</dbReference>
<evidence type="ECO:0000256" key="1">
    <source>
        <dbReference type="ARBA" id="ARBA00004642"/>
    </source>
</evidence>
<evidence type="ECO:0000256" key="4">
    <source>
        <dbReference type="ARBA" id="ARBA00022771"/>
    </source>
</evidence>
<keyword evidence="6 13" id="KW-0805">Transcription regulation</keyword>
<keyword evidence="5" id="KW-0862">Zinc</keyword>
<evidence type="ECO:0000256" key="10">
    <source>
        <dbReference type="ARBA" id="ARBA00023242"/>
    </source>
</evidence>
<evidence type="ECO:0000256" key="3">
    <source>
        <dbReference type="ARBA" id="ARBA00022723"/>
    </source>
</evidence>
<evidence type="ECO:0000256" key="12">
    <source>
        <dbReference type="PROSITE-ProRule" id="PRU00309"/>
    </source>
</evidence>
<evidence type="ECO:0000256" key="11">
    <source>
        <dbReference type="ARBA" id="ARBA00023306"/>
    </source>
</evidence>
<dbReference type="PROSITE" id="PS50950">
    <property type="entry name" value="ZF_THAP"/>
    <property type="match status" value="1"/>
</dbReference>
<keyword evidence="11 13" id="KW-0131">Cell cycle</keyword>
<dbReference type="GO" id="GO:0005654">
    <property type="term" value="C:nucleoplasm"/>
    <property type="evidence" value="ECO:0007669"/>
    <property type="project" value="UniProtKB-SubCell"/>
</dbReference>
<feature type="domain" description="THAP-type" evidence="14">
    <location>
        <begin position="1"/>
        <end position="89"/>
    </location>
</feature>
<comment type="function">
    <text evidence="13">DNA-binding transcription regulator that regulates endothelial cell proliferation and G1/S cell-cycle progression. Specifically binds the 5'-[AT]NTNN[GT]GGCA[AGT]-3' core DNA sequence and acts by modulating expression of pRB-E2F cell-cycle target genes.</text>
</comment>
<dbReference type="InterPro" id="IPR026516">
    <property type="entry name" value="THAP1/10"/>
</dbReference>
<evidence type="ECO:0000259" key="14">
    <source>
        <dbReference type="PROSITE" id="PS50950"/>
    </source>
</evidence>
<keyword evidence="8 12" id="KW-0238">DNA-binding</keyword>
<keyword evidence="3" id="KW-0479">Metal-binding</keyword>
<dbReference type="SUPFAM" id="SSF57716">
    <property type="entry name" value="Glucocorticoid receptor-like (DNA-binding domain)"/>
    <property type="match status" value="1"/>
</dbReference>
<dbReference type="GO" id="GO:0008270">
    <property type="term" value="F:zinc ion binding"/>
    <property type="evidence" value="ECO:0007669"/>
    <property type="project" value="UniProtKB-KW"/>
</dbReference>
<evidence type="ECO:0000256" key="6">
    <source>
        <dbReference type="ARBA" id="ARBA00023015"/>
    </source>
</evidence>
<evidence type="ECO:0000256" key="5">
    <source>
        <dbReference type="ARBA" id="ARBA00022833"/>
    </source>
</evidence>
<keyword evidence="10 13" id="KW-0539">Nucleus</keyword>
<comment type="similarity">
    <text evidence="2 13">Belongs to the THAP1 family.</text>
</comment>